<feature type="transmembrane region" description="Helical" evidence="1">
    <location>
        <begin position="98"/>
        <end position="118"/>
    </location>
</feature>
<dbReference type="OrthoDB" id="2679416at2"/>
<keyword evidence="1" id="KW-0472">Membrane</keyword>
<reference evidence="3 4" key="1">
    <citation type="submission" date="2017-07" db="EMBL/GenBank/DDBJ databases">
        <title>Isolation and whole genome analysis of endospore-forming bacteria from heroin.</title>
        <authorList>
            <person name="Kalinowski J."/>
            <person name="Ahrens B."/>
            <person name="Al-Dilaimi A."/>
            <person name="Winkler A."/>
            <person name="Wibberg D."/>
            <person name="Schleenbecker U."/>
            <person name="Ruckert C."/>
            <person name="Wolfel R."/>
            <person name="Grass G."/>
        </authorList>
    </citation>
    <scope>NUCLEOTIDE SEQUENCE [LARGE SCALE GENOMIC DNA]</scope>
    <source>
        <strain evidence="3 4">7537-G1</strain>
    </source>
</reference>
<dbReference type="EMBL" id="NPBY01000010">
    <property type="protein sequence ID" value="PAD79730.1"/>
    <property type="molecule type" value="Genomic_DNA"/>
</dbReference>
<organism evidence="3 4">
    <name type="scientific">Paenibacillus campinasensis</name>
    <dbReference type="NCBI Taxonomy" id="66347"/>
    <lineage>
        <taxon>Bacteria</taxon>
        <taxon>Bacillati</taxon>
        <taxon>Bacillota</taxon>
        <taxon>Bacilli</taxon>
        <taxon>Bacillales</taxon>
        <taxon>Paenibacillaceae</taxon>
        <taxon>Paenibacillus</taxon>
    </lineage>
</organism>
<evidence type="ECO:0000313" key="5">
    <source>
        <dbReference type="Proteomes" id="UP000435177"/>
    </source>
</evidence>
<protein>
    <submittedName>
        <fullName evidence="3">Anti-sigma factor</fullName>
    </submittedName>
</protein>
<dbReference type="AlphaFoldDB" id="A0A268F2Y2"/>
<evidence type="ECO:0000313" key="3">
    <source>
        <dbReference type="EMBL" id="PAD79730.1"/>
    </source>
</evidence>
<dbReference type="Proteomes" id="UP000435177">
    <property type="component" value="Unassembled WGS sequence"/>
</dbReference>
<accession>A0A268F2Y2</accession>
<reference evidence="2 5" key="2">
    <citation type="submission" date="2019-11" db="EMBL/GenBank/DDBJ databases">
        <title>Draft genome sequences of five Paenibacillus species of dairy origin.</title>
        <authorList>
            <person name="Olajide A.M."/>
            <person name="Chen S."/>
            <person name="Lapointe G."/>
        </authorList>
    </citation>
    <scope>NUCLEOTIDE SEQUENCE [LARGE SCALE GENOMIC DNA]</scope>
    <source>
        <strain evidence="2 5">3CS1</strain>
    </source>
</reference>
<gene>
    <name evidence="3" type="ORF">CHH67_03160</name>
    <name evidence="2" type="ORF">GNP94_03235</name>
</gene>
<keyword evidence="1" id="KW-0812">Transmembrane</keyword>
<evidence type="ECO:0000313" key="2">
    <source>
        <dbReference type="EMBL" id="MUG65019.1"/>
    </source>
</evidence>
<evidence type="ECO:0000313" key="4">
    <source>
        <dbReference type="Proteomes" id="UP000215596"/>
    </source>
</evidence>
<dbReference type="RefSeq" id="WP_095263527.1">
    <property type="nucleotide sequence ID" value="NZ_NPBY01000010.1"/>
</dbReference>
<keyword evidence="1" id="KW-1133">Transmembrane helix</keyword>
<proteinExistence type="predicted"/>
<sequence>MTCEEAQQLMEIVWDLPEHDLRRRRLQDHLQGCRSCAAEYEMWVESMEMVHSLKHEVSDIEAENVNRNVMDRIYRDFPWLVEETSKSSAISRVFRKRLIIWIAGFLALFVSSLLYFALTGSSSEPQPEAAPTGIIPTGVAGSNYGSYNIPKTNSGIIDPFVAGMKPTEPEYWMVLSILGVGLALIFLRRLNRVRR</sequence>
<keyword evidence="5" id="KW-1185">Reference proteome</keyword>
<name>A0A268F2Y2_9BACL</name>
<dbReference type="Proteomes" id="UP000215596">
    <property type="component" value="Unassembled WGS sequence"/>
</dbReference>
<evidence type="ECO:0000256" key="1">
    <source>
        <dbReference type="SAM" id="Phobius"/>
    </source>
</evidence>
<comment type="caution">
    <text evidence="3">The sequence shown here is derived from an EMBL/GenBank/DDBJ whole genome shotgun (WGS) entry which is preliminary data.</text>
</comment>
<feature type="transmembrane region" description="Helical" evidence="1">
    <location>
        <begin position="171"/>
        <end position="187"/>
    </location>
</feature>
<dbReference type="EMBL" id="WOAA01000001">
    <property type="protein sequence ID" value="MUG65019.1"/>
    <property type="molecule type" value="Genomic_DNA"/>
</dbReference>